<evidence type="ECO:0000256" key="2">
    <source>
        <dbReference type="SAM" id="SignalP"/>
    </source>
</evidence>
<evidence type="ECO:0000313" key="4">
    <source>
        <dbReference type="Proteomes" id="UP000530424"/>
    </source>
</evidence>
<reference evidence="3 4" key="1">
    <citation type="submission" date="2020-07" db="EMBL/GenBank/DDBJ databases">
        <title>Sequencing the genomes of 1000 actinobacteria strains.</title>
        <authorList>
            <person name="Klenk H.-P."/>
        </authorList>
    </citation>
    <scope>NUCLEOTIDE SEQUENCE [LARGE SCALE GENOMIC DNA]</scope>
    <source>
        <strain evidence="3 4">DSM 103833</strain>
    </source>
</reference>
<evidence type="ECO:0000313" key="3">
    <source>
        <dbReference type="EMBL" id="NYJ01960.1"/>
    </source>
</evidence>
<dbReference type="GO" id="GO:0016757">
    <property type="term" value="F:glycosyltransferase activity"/>
    <property type="evidence" value="ECO:0007669"/>
    <property type="project" value="UniProtKB-KW"/>
</dbReference>
<feature type="transmembrane region" description="Helical" evidence="1">
    <location>
        <begin position="329"/>
        <end position="348"/>
    </location>
</feature>
<organism evidence="3 4">
    <name type="scientific">Nocardioides thalensis</name>
    <dbReference type="NCBI Taxonomy" id="1914755"/>
    <lineage>
        <taxon>Bacteria</taxon>
        <taxon>Bacillati</taxon>
        <taxon>Actinomycetota</taxon>
        <taxon>Actinomycetes</taxon>
        <taxon>Propionibacteriales</taxon>
        <taxon>Nocardioidaceae</taxon>
        <taxon>Nocardioides</taxon>
    </lineage>
</organism>
<accession>A0A853C156</accession>
<keyword evidence="3" id="KW-0328">Glycosyltransferase</keyword>
<sequence length="446" mass="47130">MSGWRLPLALFAVVATTYLATISADPSPDVYSADFAAAHIARTGDPVPDISEFPALDDNIIRETWIVETADGREAIGRAPGVIAASVPAYFVMRPDGLSAIPGGVTAALLTAGSVTLLFLTLRRRAGTRLALVAAGLLGLGTPMWSVAADGMWPHTLTAFGIVGMAWAASRDDDAWWQWWVVGLFGGVVLWGRLHAALICAVVGVGVALARRRPAVAVRVGLASGAMLGLMSVWTRWMYGSWDPSSGYRSGDFTGGVADRLTDWVNFSGFWVAPDRGLLIWTPVLLVMAVPLARAWRGLPDWSRALLVGGVLYLLAQGLLVRFSGGDAFYGYRTSLELVVCATPALALSAGEMRRVARALFVPAALLQLALIAPGAITDNLGLPVAEVWHENAFVGGALHRPVVTLVPAGAVLLLGLMMLVVDRRVGRSLPSAPAESAEVRSPGLP</sequence>
<keyword evidence="1" id="KW-0812">Transmembrane</keyword>
<keyword evidence="1" id="KW-1133">Transmembrane helix</keyword>
<proteinExistence type="predicted"/>
<feature type="transmembrane region" description="Helical" evidence="1">
    <location>
        <begin position="179"/>
        <end position="209"/>
    </location>
</feature>
<protein>
    <submittedName>
        <fullName evidence="3">Alpha-1,2-mannosyltransferase</fullName>
        <ecNumber evidence="3">2.4.1.-</ecNumber>
    </submittedName>
</protein>
<feature type="transmembrane region" description="Helical" evidence="1">
    <location>
        <begin position="305"/>
        <end position="323"/>
    </location>
</feature>
<comment type="caution">
    <text evidence="3">The sequence shown here is derived from an EMBL/GenBank/DDBJ whole genome shotgun (WGS) entry which is preliminary data.</text>
</comment>
<dbReference type="EMBL" id="JACCFP010000001">
    <property type="protein sequence ID" value="NYJ01960.1"/>
    <property type="molecule type" value="Genomic_DNA"/>
</dbReference>
<keyword evidence="1" id="KW-0472">Membrane</keyword>
<feature type="transmembrane region" description="Helical" evidence="1">
    <location>
        <begin position="360"/>
        <end position="378"/>
    </location>
</feature>
<feature type="transmembrane region" description="Helical" evidence="1">
    <location>
        <begin position="398"/>
        <end position="422"/>
    </location>
</feature>
<dbReference type="EC" id="2.4.1.-" evidence="3"/>
<dbReference type="Proteomes" id="UP000530424">
    <property type="component" value="Unassembled WGS sequence"/>
</dbReference>
<keyword evidence="4" id="KW-1185">Reference proteome</keyword>
<feature type="transmembrane region" description="Helical" evidence="1">
    <location>
        <begin position="100"/>
        <end position="122"/>
    </location>
</feature>
<feature type="transmembrane region" description="Helical" evidence="1">
    <location>
        <begin position="278"/>
        <end position="296"/>
    </location>
</feature>
<feature type="chain" id="PRO_5038940609" evidence="2">
    <location>
        <begin position="21"/>
        <end position="446"/>
    </location>
</feature>
<gene>
    <name evidence="3" type="ORF">HNR19_002658</name>
</gene>
<evidence type="ECO:0000256" key="1">
    <source>
        <dbReference type="SAM" id="Phobius"/>
    </source>
</evidence>
<keyword evidence="2" id="KW-0732">Signal</keyword>
<name>A0A853C156_9ACTN</name>
<feature type="transmembrane region" description="Helical" evidence="1">
    <location>
        <begin position="129"/>
        <end position="148"/>
    </location>
</feature>
<dbReference type="RefSeq" id="WP_179668380.1">
    <property type="nucleotide sequence ID" value="NZ_JACCFP010000001.1"/>
</dbReference>
<keyword evidence="3" id="KW-0808">Transferase</keyword>
<feature type="signal peptide" evidence="2">
    <location>
        <begin position="1"/>
        <end position="20"/>
    </location>
</feature>
<dbReference type="AlphaFoldDB" id="A0A853C156"/>
<feature type="transmembrane region" description="Helical" evidence="1">
    <location>
        <begin position="216"/>
        <end position="239"/>
    </location>
</feature>